<reference evidence="12 13" key="1">
    <citation type="submission" date="2019-04" db="EMBL/GenBank/DDBJ databases">
        <title>Friends and foes A comparative genomics study of 23 Aspergillus species from section Flavi.</title>
        <authorList>
            <consortium name="DOE Joint Genome Institute"/>
            <person name="Kjaerbolling I."/>
            <person name="Vesth T."/>
            <person name="Frisvad J.C."/>
            <person name="Nybo J.L."/>
            <person name="Theobald S."/>
            <person name="Kildgaard S."/>
            <person name="Isbrandt T."/>
            <person name="Kuo A."/>
            <person name="Sato A."/>
            <person name="Lyhne E.K."/>
            <person name="Kogle M.E."/>
            <person name="Wiebenga A."/>
            <person name="Kun R.S."/>
            <person name="Lubbers R.J."/>
            <person name="Makela M.R."/>
            <person name="Barry K."/>
            <person name="Chovatia M."/>
            <person name="Clum A."/>
            <person name="Daum C."/>
            <person name="Haridas S."/>
            <person name="He G."/>
            <person name="LaButti K."/>
            <person name="Lipzen A."/>
            <person name="Mondo S."/>
            <person name="Riley R."/>
            <person name="Salamov A."/>
            <person name="Simmons B.A."/>
            <person name="Magnuson J.K."/>
            <person name="Henrissat B."/>
            <person name="Mortensen U.H."/>
            <person name="Larsen T.O."/>
            <person name="Devries R.P."/>
            <person name="Grigoriev I.V."/>
            <person name="Machida M."/>
            <person name="Baker S.E."/>
            <person name="Andersen M.R."/>
        </authorList>
    </citation>
    <scope>NUCLEOTIDE SEQUENCE [LARGE SCALE GENOMIC DNA]</scope>
    <source>
        <strain evidence="12 13">IBT 18842</strain>
    </source>
</reference>
<feature type="region of interest" description="Disordered" evidence="10">
    <location>
        <begin position="92"/>
        <end position="125"/>
    </location>
</feature>
<evidence type="ECO:0000256" key="8">
    <source>
        <dbReference type="ARBA" id="ARBA00023242"/>
    </source>
</evidence>
<dbReference type="Gene3D" id="3.40.1440.10">
    <property type="entry name" value="GIY-YIG endonuclease"/>
    <property type="match status" value="1"/>
</dbReference>
<dbReference type="InterPro" id="IPR013083">
    <property type="entry name" value="Znf_RING/FYVE/PHD"/>
</dbReference>
<comment type="cofactor">
    <cofactor evidence="9">
        <name>a divalent metal cation</name>
        <dbReference type="ChEBI" id="CHEBI:60240"/>
    </cofactor>
</comment>
<dbReference type="GO" id="GO:0017108">
    <property type="term" value="F:5'-flap endonuclease activity"/>
    <property type="evidence" value="ECO:0007669"/>
    <property type="project" value="InterPro"/>
</dbReference>
<dbReference type="PROSITE" id="PS50164">
    <property type="entry name" value="GIY_YIG"/>
    <property type="match status" value="1"/>
</dbReference>
<evidence type="ECO:0000256" key="6">
    <source>
        <dbReference type="ARBA" id="ARBA00023172"/>
    </source>
</evidence>
<evidence type="ECO:0000313" key="13">
    <source>
        <dbReference type="Proteomes" id="UP000325780"/>
    </source>
</evidence>
<dbReference type="InterPro" id="IPR050381">
    <property type="entry name" value="SLX1_endonuclease"/>
</dbReference>
<dbReference type="InterPro" id="IPR048749">
    <property type="entry name" value="SLX1_C"/>
</dbReference>
<dbReference type="GO" id="GO:0000724">
    <property type="term" value="P:double-strand break repair via homologous recombination"/>
    <property type="evidence" value="ECO:0007669"/>
    <property type="project" value="TreeGrafter"/>
</dbReference>
<dbReference type="Pfam" id="PF01541">
    <property type="entry name" value="GIY-YIG"/>
    <property type="match status" value="1"/>
</dbReference>
<dbReference type="InterPro" id="IPR027520">
    <property type="entry name" value="Slx1"/>
</dbReference>
<dbReference type="Pfam" id="PF21202">
    <property type="entry name" value="SLX1_C"/>
    <property type="match status" value="1"/>
</dbReference>
<keyword evidence="5 9" id="KW-0378">Hydrolase</keyword>
<feature type="compositionally biased region" description="Acidic residues" evidence="10">
    <location>
        <begin position="353"/>
        <end position="367"/>
    </location>
</feature>
<name>A0A5N6TVI2_ASPAV</name>
<dbReference type="SUPFAM" id="SSF82771">
    <property type="entry name" value="GIY-YIG endonuclease"/>
    <property type="match status" value="1"/>
</dbReference>
<evidence type="ECO:0000256" key="9">
    <source>
        <dbReference type="HAMAP-Rule" id="MF_03100"/>
    </source>
</evidence>
<protein>
    <submittedName>
        <fullName evidence="12">Structure-specific endonuclease subunit slx1</fullName>
    </submittedName>
</protein>
<dbReference type="CDD" id="cd16448">
    <property type="entry name" value="RING-H2"/>
    <property type="match status" value="1"/>
</dbReference>
<dbReference type="HAMAP" id="MF_03100">
    <property type="entry name" value="Endonuc_su_Slx1"/>
    <property type="match status" value="1"/>
</dbReference>
<dbReference type="PANTHER" id="PTHR20208:SF10">
    <property type="entry name" value="STRUCTURE-SPECIFIC ENDONUCLEASE SUBUNIT SLX1"/>
    <property type="match status" value="1"/>
</dbReference>
<dbReference type="FunFam" id="3.40.1440.10:FF:000006">
    <property type="entry name" value="Structure-specific endonuclease subunit SLX1"/>
    <property type="match status" value="1"/>
</dbReference>
<dbReference type="EMBL" id="ML742103">
    <property type="protein sequence ID" value="KAE8150109.1"/>
    <property type="molecule type" value="Genomic_DNA"/>
</dbReference>
<evidence type="ECO:0000256" key="2">
    <source>
        <dbReference type="ARBA" id="ARBA00022759"/>
    </source>
</evidence>
<evidence type="ECO:0000313" key="12">
    <source>
        <dbReference type="EMBL" id="KAE8150109.1"/>
    </source>
</evidence>
<keyword evidence="8 9" id="KW-0539">Nucleus</keyword>
<keyword evidence="7 9" id="KW-0234">DNA repair</keyword>
<comment type="function">
    <text evidence="9">Catalytic subunit of the SLX1-SLX4 structure-specific endonuclease that resolves DNA secondary structures generated during DNA repair and recombination. Has endonuclease activity towards branched DNA substrates, introducing single-strand cuts in duplex DNA close to junctions with ss-DNA.</text>
</comment>
<accession>A0A5N6TVI2</accession>
<dbReference type="InterPro" id="IPR000305">
    <property type="entry name" value="GIY-YIG_endonuc"/>
</dbReference>
<comment type="subunit">
    <text evidence="9">Forms a heterodimer with SLX4.</text>
</comment>
<keyword evidence="4" id="KW-0863">Zinc-finger</keyword>
<dbReference type="PANTHER" id="PTHR20208">
    <property type="entry name" value="STRUCTURE-SPECIFIC ENDONUCLEASE SUBUNIT SLX1"/>
    <property type="match status" value="1"/>
</dbReference>
<evidence type="ECO:0000259" key="11">
    <source>
        <dbReference type="PROSITE" id="PS50164"/>
    </source>
</evidence>
<proteinExistence type="inferred from homology"/>
<keyword evidence="13" id="KW-1185">Reference proteome</keyword>
<evidence type="ECO:0000256" key="4">
    <source>
        <dbReference type="ARBA" id="ARBA00022771"/>
    </source>
</evidence>
<dbReference type="GO" id="GO:0008270">
    <property type="term" value="F:zinc ion binding"/>
    <property type="evidence" value="ECO:0007669"/>
    <property type="project" value="UniProtKB-KW"/>
</dbReference>
<feature type="compositionally biased region" description="Basic residues" evidence="10">
    <location>
        <begin position="116"/>
        <end position="125"/>
    </location>
</feature>
<evidence type="ECO:0000256" key="7">
    <source>
        <dbReference type="ARBA" id="ARBA00023204"/>
    </source>
</evidence>
<keyword evidence="4" id="KW-0862">Zinc</keyword>
<dbReference type="CDD" id="cd10455">
    <property type="entry name" value="GIY-YIG_SLX1"/>
    <property type="match status" value="1"/>
</dbReference>
<dbReference type="InterPro" id="IPR035901">
    <property type="entry name" value="GIY-YIG_endonuc_sf"/>
</dbReference>
<evidence type="ECO:0000256" key="10">
    <source>
        <dbReference type="SAM" id="MobiDB-lite"/>
    </source>
</evidence>
<keyword evidence="2 9" id="KW-0255">Endonuclease</keyword>
<evidence type="ECO:0000256" key="3">
    <source>
        <dbReference type="ARBA" id="ARBA00022763"/>
    </source>
</evidence>
<dbReference type="GO" id="GO:0008821">
    <property type="term" value="F:crossover junction DNA endonuclease activity"/>
    <property type="evidence" value="ECO:0007669"/>
    <property type="project" value="TreeGrafter"/>
</dbReference>
<dbReference type="OrthoDB" id="24645at2759"/>
<dbReference type="Proteomes" id="UP000325780">
    <property type="component" value="Unassembled WGS sequence"/>
</dbReference>
<dbReference type="Gene3D" id="3.30.40.10">
    <property type="entry name" value="Zinc/RING finger domain, C3HC4 (zinc finger)"/>
    <property type="match status" value="1"/>
</dbReference>
<feature type="region of interest" description="Disordered" evidence="10">
    <location>
        <begin position="327"/>
        <end position="390"/>
    </location>
</feature>
<feature type="domain" description="GIY-YIG" evidence="11">
    <location>
        <begin position="14"/>
        <end position="95"/>
    </location>
</feature>
<organism evidence="12 13">
    <name type="scientific">Aspergillus avenaceus</name>
    <dbReference type="NCBI Taxonomy" id="36643"/>
    <lineage>
        <taxon>Eukaryota</taxon>
        <taxon>Fungi</taxon>
        <taxon>Dikarya</taxon>
        <taxon>Ascomycota</taxon>
        <taxon>Pezizomycotina</taxon>
        <taxon>Eurotiomycetes</taxon>
        <taxon>Eurotiomycetidae</taxon>
        <taxon>Eurotiales</taxon>
        <taxon>Aspergillaceae</taxon>
        <taxon>Aspergillus</taxon>
        <taxon>Aspergillus subgen. Circumdati</taxon>
    </lineage>
</organism>
<comment type="subcellular location">
    <subcellularLocation>
        <location evidence="9">Nucleus</location>
    </subcellularLocation>
</comment>
<keyword evidence="4" id="KW-0479">Metal-binding</keyword>
<keyword evidence="6 9" id="KW-0233">DNA recombination</keyword>
<feature type="region of interest" description="Disordered" evidence="10">
    <location>
        <begin position="36"/>
        <end position="58"/>
    </location>
</feature>
<gene>
    <name evidence="12" type="ORF">BDV25DRAFT_117557</name>
</gene>
<comment type="caution">
    <text evidence="9">Lacks conserved residue(s) required for the propagation of feature annotation.</text>
</comment>
<keyword evidence="3 9" id="KW-0227">DNA damage</keyword>
<keyword evidence="1 9" id="KW-0540">Nuclease</keyword>
<sequence>MANVYDGVVKPIPAFYCCYLLRSTVRHSSLYIGSTPHPPRRLAQHNGVAKGGARKTANDKRPWEMTVIVEGFTSRVAALQFEWAWQKPGLSRHLDPNQDESNSTEPQPHADSTRQAKPRARGPARSLKKHIENLHALLRSTYFSHWPLKVRFFSADAYQLWRIWSDRVNGAIPKHIGIILDGGCADDNQPGTGNPRVGSVQQIQPDYSKISGYLEKAAFRLDDPGDLRCSICRVLVDPKDELVVVCPQERCYCINHLLCLSARFLDSTRDPERLVPMSGTCPECRQIVEWPLVMQELTLRNRGKKELEAVLRKKKRSDGRTIAAQSDIGTAAVETRGSLPSADTQTGWKDGLDENNPEDFPLDEDWIESLAPESDSEMGDPQRPLPVGPSRVEIVIEDSDCDE</sequence>
<comment type="similarity">
    <text evidence="9">Belongs to the SLX1 family.</text>
</comment>
<dbReference type="GO" id="GO:0033557">
    <property type="term" value="C:Slx1-Slx4 complex"/>
    <property type="evidence" value="ECO:0007669"/>
    <property type="project" value="UniProtKB-UniRule"/>
</dbReference>
<dbReference type="AlphaFoldDB" id="A0A5N6TVI2"/>
<evidence type="ECO:0000256" key="5">
    <source>
        <dbReference type="ARBA" id="ARBA00022801"/>
    </source>
</evidence>
<evidence type="ECO:0000256" key="1">
    <source>
        <dbReference type="ARBA" id="ARBA00022722"/>
    </source>
</evidence>